<reference evidence="1" key="2">
    <citation type="submission" date="2017-05" db="UniProtKB">
        <authorList>
            <consortium name="EnsemblMetazoa"/>
        </authorList>
    </citation>
    <scope>IDENTIFICATION</scope>
</reference>
<dbReference type="OrthoDB" id="10031946at2759"/>
<dbReference type="Proteomes" id="UP000007879">
    <property type="component" value="Unassembled WGS sequence"/>
</dbReference>
<sequence>MFGRRRSPRNCNFVHDDEIWKAHVDRERETTKKWPEIWGFMLPEKIKIRNKGRRGEHNQYITVQPSNEVDMKFIQGLERGADKKNVKLPPIAKPHPKTTSGLIGWRNTSLERYGRHARGIAKCEVPVSILFRI</sequence>
<dbReference type="EnsemblMetazoa" id="XM_019994288.1">
    <property type="protein sequence ID" value="XP_019849847.1"/>
    <property type="gene ID" value="LOC109580766"/>
</dbReference>
<name>A0A1X7VA01_AMPQE</name>
<dbReference type="InParanoid" id="A0A1X7VA01"/>
<dbReference type="Pfam" id="PF14945">
    <property type="entry name" value="LLC1"/>
    <property type="match status" value="1"/>
</dbReference>
<protein>
    <submittedName>
        <fullName evidence="1">Uncharacterized protein</fullName>
    </submittedName>
</protein>
<dbReference type="PANTHER" id="PTHR31909:SF3">
    <property type="entry name" value="SIMILAR TO PROTEIN C20ORF85 HOMOLOG"/>
    <property type="match status" value="1"/>
</dbReference>
<gene>
    <name evidence="1" type="primary">109580766</name>
</gene>
<evidence type="ECO:0000313" key="2">
    <source>
        <dbReference type="Proteomes" id="UP000007879"/>
    </source>
</evidence>
<dbReference type="InterPro" id="IPR020339">
    <property type="entry name" value="C20orf85-like"/>
</dbReference>
<keyword evidence="2" id="KW-1185">Reference proteome</keyword>
<accession>A0A1X7VA01</accession>
<dbReference type="PANTHER" id="PTHR31909">
    <property type="entry name" value="CHROMOSOME 20 ORF85 FAMILY MEMBER"/>
    <property type="match status" value="1"/>
</dbReference>
<dbReference type="STRING" id="400682.A0A1X7VA01"/>
<reference evidence="2" key="1">
    <citation type="journal article" date="2010" name="Nature">
        <title>The Amphimedon queenslandica genome and the evolution of animal complexity.</title>
        <authorList>
            <person name="Srivastava M."/>
            <person name="Simakov O."/>
            <person name="Chapman J."/>
            <person name="Fahey B."/>
            <person name="Gauthier M.E."/>
            <person name="Mitros T."/>
            <person name="Richards G.S."/>
            <person name="Conaco C."/>
            <person name="Dacre M."/>
            <person name="Hellsten U."/>
            <person name="Larroux C."/>
            <person name="Putnam N.H."/>
            <person name="Stanke M."/>
            <person name="Adamska M."/>
            <person name="Darling A."/>
            <person name="Degnan S.M."/>
            <person name="Oakley T.H."/>
            <person name="Plachetzki D.C."/>
            <person name="Zhai Y."/>
            <person name="Adamski M."/>
            <person name="Calcino A."/>
            <person name="Cummins S.F."/>
            <person name="Goodstein D.M."/>
            <person name="Harris C."/>
            <person name="Jackson D.J."/>
            <person name="Leys S.P."/>
            <person name="Shu S."/>
            <person name="Woodcroft B.J."/>
            <person name="Vervoort M."/>
            <person name="Kosik K.S."/>
            <person name="Manning G."/>
            <person name="Degnan B.M."/>
            <person name="Rokhsar D.S."/>
        </authorList>
    </citation>
    <scope>NUCLEOTIDE SEQUENCE [LARGE SCALE GENOMIC DNA]</scope>
</reference>
<dbReference type="EnsemblMetazoa" id="Aqu2.1.37125_001">
    <property type="protein sequence ID" value="Aqu2.1.37125_001"/>
    <property type="gene ID" value="Aqu2.1.37125"/>
</dbReference>
<proteinExistence type="predicted"/>
<evidence type="ECO:0000313" key="1">
    <source>
        <dbReference type="EnsemblMetazoa" id="Aqu2.1.37125_001"/>
    </source>
</evidence>
<dbReference type="KEGG" id="aqu:109580766"/>
<dbReference type="AlphaFoldDB" id="A0A1X7VA01"/>
<organism evidence="1">
    <name type="scientific">Amphimedon queenslandica</name>
    <name type="common">Sponge</name>
    <dbReference type="NCBI Taxonomy" id="400682"/>
    <lineage>
        <taxon>Eukaryota</taxon>
        <taxon>Metazoa</taxon>
        <taxon>Porifera</taxon>
        <taxon>Demospongiae</taxon>
        <taxon>Heteroscleromorpha</taxon>
        <taxon>Haplosclerida</taxon>
        <taxon>Niphatidae</taxon>
        <taxon>Amphimedon</taxon>
    </lineage>
</organism>